<dbReference type="PANTHER" id="PTHR11081">
    <property type="entry name" value="FLAP ENDONUCLEASE FAMILY MEMBER"/>
    <property type="match status" value="1"/>
</dbReference>
<dbReference type="GO" id="GO:0004518">
    <property type="term" value="F:nuclease activity"/>
    <property type="evidence" value="ECO:0007669"/>
    <property type="project" value="InterPro"/>
</dbReference>
<proteinExistence type="inferred from homology"/>
<accession>A0A5E8B9H9</accession>
<name>A0A5E8B9H9_9ASCO</name>
<dbReference type="PANTHER" id="PTHR11081:SF32">
    <property type="entry name" value="POST-TRANSCRIPTIONAL REGULATOR MKT1"/>
    <property type="match status" value="1"/>
</dbReference>
<dbReference type="SMART" id="SM00484">
    <property type="entry name" value="XPGI"/>
    <property type="match status" value="1"/>
</dbReference>
<feature type="compositionally biased region" description="Low complexity" evidence="3">
    <location>
        <begin position="823"/>
        <end position="834"/>
    </location>
</feature>
<dbReference type="CDD" id="cd09858">
    <property type="entry name" value="PIN_MKT1"/>
    <property type="match status" value="1"/>
</dbReference>
<organism evidence="6 7">
    <name type="scientific">Magnusiomyces paraingens</name>
    <dbReference type="NCBI Taxonomy" id="2606893"/>
    <lineage>
        <taxon>Eukaryota</taxon>
        <taxon>Fungi</taxon>
        <taxon>Dikarya</taxon>
        <taxon>Ascomycota</taxon>
        <taxon>Saccharomycotina</taxon>
        <taxon>Dipodascomycetes</taxon>
        <taxon>Dipodascales</taxon>
        <taxon>Dipodascaceae</taxon>
        <taxon>Magnusiomyces</taxon>
    </lineage>
</organism>
<dbReference type="RefSeq" id="XP_031851372.1">
    <property type="nucleotide sequence ID" value="XM_031995481.1"/>
</dbReference>
<protein>
    <recommendedName>
        <fullName evidence="8">XPG-I domain-containing protein</fullName>
    </recommendedName>
</protein>
<dbReference type="Pfam" id="PF00867">
    <property type="entry name" value="XPG_I"/>
    <property type="match status" value="1"/>
</dbReference>
<dbReference type="GO" id="GO:0006974">
    <property type="term" value="P:DNA damage response"/>
    <property type="evidence" value="ECO:0007669"/>
    <property type="project" value="UniProtKB-ARBA"/>
</dbReference>
<keyword evidence="7" id="KW-1185">Reference proteome</keyword>
<dbReference type="InterPro" id="IPR006086">
    <property type="entry name" value="XPG-I_dom"/>
</dbReference>
<comment type="similarity">
    <text evidence="2">Belongs to the XPG/RAD2 endonuclease family.</text>
</comment>
<dbReference type="GO" id="GO:0003730">
    <property type="term" value="F:mRNA 3'-UTR binding"/>
    <property type="evidence" value="ECO:0007669"/>
    <property type="project" value="TreeGrafter"/>
</dbReference>
<dbReference type="Pfam" id="PF00752">
    <property type="entry name" value="XPG_N"/>
    <property type="match status" value="1"/>
</dbReference>
<feature type="compositionally biased region" description="Low complexity" evidence="3">
    <location>
        <begin position="555"/>
        <end position="585"/>
    </location>
</feature>
<dbReference type="SMART" id="SM00485">
    <property type="entry name" value="XPGN"/>
    <property type="match status" value="1"/>
</dbReference>
<gene>
    <name evidence="6" type="ORF">SAPINGB_P000758</name>
</gene>
<keyword evidence="1" id="KW-0810">Translation regulation</keyword>
<dbReference type="AlphaFoldDB" id="A0A5E8B9H9"/>
<dbReference type="Gene3D" id="3.40.50.1010">
    <property type="entry name" value="5'-nuclease"/>
    <property type="match status" value="1"/>
</dbReference>
<dbReference type="EMBL" id="CABVLU010000001">
    <property type="protein sequence ID" value="VVT45462.1"/>
    <property type="molecule type" value="Genomic_DNA"/>
</dbReference>
<dbReference type="InterPro" id="IPR022040">
    <property type="entry name" value="MKT1_N"/>
</dbReference>
<dbReference type="Pfam" id="PF12246">
    <property type="entry name" value="MKT1_C"/>
    <property type="match status" value="1"/>
</dbReference>
<evidence type="ECO:0000259" key="4">
    <source>
        <dbReference type="SMART" id="SM00484"/>
    </source>
</evidence>
<dbReference type="OrthoDB" id="17262at2759"/>
<dbReference type="GeneID" id="43579581"/>
<evidence type="ECO:0008006" key="8">
    <source>
        <dbReference type="Google" id="ProtNLM"/>
    </source>
</evidence>
<evidence type="ECO:0000256" key="3">
    <source>
        <dbReference type="SAM" id="MobiDB-lite"/>
    </source>
</evidence>
<dbReference type="InterPro" id="IPR006084">
    <property type="entry name" value="XPG/Rad2"/>
</dbReference>
<evidence type="ECO:0000256" key="1">
    <source>
        <dbReference type="ARBA" id="ARBA00022845"/>
    </source>
</evidence>
<dbReference type="InterPro" id="IPR029060">
    <property type="entry name" value="PIN-like_dom_sf"/>
</dbReference>
<evidence type="ECO:0000313" key="7">
    <source>
        <dbReference type="Proteomes" id="UP000398389"/>
    </source>
</evidence>
<feature type="domain" description="XPG-I" evidence="4">
    <location>
        <begin position="169"/>
        <end position="242"/>
    </location>
</feature>
<sequence>MTLRPLDAWITERRIVRTLNLSTLKGSKIGIYANNYIDSIVRSNSEPLVQALGGVPFSLLDHVAADLAAFQANGITPLFVFDGLSVNSQRPVTTDSSKRETTYTPFASSSNSIVSEISSTLHKRNQAWDDYEKGQAEQAVRDFEQVTDLCFDAKKQFGVRTLFNFFNQREPSVEFVVAPYTASAQLIYFQSEGYIDAIYGSYDVMLYAQTDRLITNIDSRGNGGHGNFSWISKRMFIYDLGISHEQFVEACIISGSVGFAPYSNLLYPPISQQLLSSVPGGPAAASAAIASAGSAVAAGLYAASAPFKLALDYVSTGPISIFPTIAAYSDQQEAALSANKEKYVIKFQKAYATILYQPVLKENGKVEPIPSEDEWPSDIHEFVGQRLPDEIYFYLSKGLVGPEILNALTSGYLFEPAPLDGGRQLSYRKFVTNIHNEVQSKSINFLAQILHRYFQHRPIKNVVWYDLSQDQVVRKIPTSLLHQTQGWKVTREITEGKYASQKTLKYKSQLAKLICPFFLIDDDSEEELQAFITATVFKKKYVPSITPVSTPPLPSSTASPASGTPTTAPATTASPAPSTGAPPVTTYPSPVPPVYSTVEELVSNSIWRVLQAIGLFNNEHNLTPWGKVIAKTLNLLETNERFKDHAQSLAEPLTLALLLIRDGFLNATKTEPEYTGGPDSHAPADIQAHVLLLSRVASFVSLRHNPVGFAGPLSRTILAFNSTITREYSAYRQLVEAALVAILATGEVDRFKLTSAKYPAEDGNTEPSTKVWGSISSYLPFSLAPNCGAGVAMKLYLDRATGSTTTTAATASTTKAADEKPNTSDSSTSTATVNSTSGPFVKVATLDDLRGMFKQAVDVEGDLSVAFVLWKVLYQGVLDAEANGLLSTSASRPFHLANTWIEPFVL</sequence>
<dbReference type="SUPFAM" id="SSF88723">
    <property type="entry name" value="PIN domain-like"/>
    <property type="match status" value="1"/>
</dbReference>
<dbReference type="Proteomes" id="UP000398389">
    <property type="component" value="Unassembled WGS sequence"/>
</dbReference>
<dbReference type="InterPro" id="IPR022039">
    <property type="entry name" value="MKT1_C"/>
</dbReference>
<feature type="region of interest" description="Disordered" evidence="3">
    <location>
        <begin position="549"/>
        <end position="585"/>
    </location>
</feature>
<evidence type="ECO:0000313" key="6">
    <source>
        <dbReference type="EMBL" id="VVT45462.1"/>
    </source>
</evidence>
<dbReference type="GO" id="GO:0006417">
    <property type="term" value="P:regulation of translation"/>
    <property type="evidence" value="ECO:0007669"/>
    <property type="project" value="UniProtKB-KW"/>
</dbReference>
<reference evidence="6 7" key="1">
    <citation type="submission" date="2019-09" db="EMBL/GenBank/DDBJ databases">
        <authorList>
            <person name="Brejova B."/>
        </authorList>
    </citation>
    <scope>NUCLEOTIDE SEQUENCE [LARGE SCALE GENOMIC DNA]</scope>
</reference>
<dbReference type="InterPro" id="IPR006085">
    <property type="entry name" value="XPG_DNA_repair_N"/>
</dbReference>
<dbReference type="Pfam" id="PF12247">
    <property type="entry name" value="MKT1_N"/>
    <property type="match status" value="1"/>
</dbReference>
<evidence type="ECO:0000256" key="2">
    <source>
        <dbReference type="ARBA" id="ARBA00024023"/>
    </source>
</evidence>
<feature type="region of interest" description="Disordered" evidence="3">
    <location>
        <begin position="807"/>
        <end position="834"/>
    </location>
</feature>
<feature type="domain" description="XPG N-terminal" evidence="5">
    <location>
        <begin position="1"/>
        <end position="102"/>
    </location>
</feature>
<evidence type="ECO:0000259" key="5">
    <source>
        <dbReference type="SMART" id="SM00485"/>
    </source>
</evidence>